<dbReference type="Proteomes" id="UP000252797">
    <property type="component" value="Unassembled WGS sequence"/>
</dbReference>
<evidence type="ECO:0000313" key="2">
    <source>
        <dbReference type="EMBL" id="RCA10523.1"/>
    </source>
</evidence>
<comment type="caution">
    <text evidence="2">The sequence shown here is derived from an EMBL/GenBank/DDBJ whole genome shotgun (WGS) entry which is preliminary data.</text>
</comment>
<keyword evidence="1" id="KW-0812">Transmembrane</keyword>
<evidence type="ECO:0000256" key="1">
    <source>
        <dbReference type="SAM" id="Phobius"/>
    </source>
</evidence>
<proteinExistence type="predicted"/>
<keyword evidence="1" id="KW-0472">Membrane</keyword>
<dbReference type="EMBL" id="LEPB01000004">
    <property type="protein sequence ID" value="RCA10523.1"/>
    <property type="molecule type" value="Genomic_DNA"/>
</dbReference>
<name>A0A367CFY1_9ENTE</name>
<gene>
    <name evidence="2" type="ORF">EA71_01275</name>
</gene>
<accession>A0A367CFY1</accession>
<reference evidence="2 3" key="1">
    <citation type="submission" date="2015-06" db="EMBL/GenBank/DDBJ databases">
        <title>The Genome Sequence of Enterococcus durans 4EA1.</title>
        <authorList>
            <consortium name="The Broad Institute Genomics Platform"/>
            <consortium name="The Broad Institute Genome Sequencing Center for Infectious Disease"/>
            <person name="Earl A.M."/>
            <person name="Van Tyne D."/>
            <person name="Lebreton F."/>
            <person name="Saavedra J.T."/>
            <person name="Gilmore M.S."/>
            <person name="Manson Mcguire A."/>
            <person name="Clock S."/>
            <person name="Crupain M."/>
            <person name="Rangan U."/>
            <person name="Young S."/>
            <person name="Abouelleil A."/>
            <person name="Cao P."/>
            <person name="Chapman S.B."/>
            <person name="Griggs A."/>
            <person name="Priest M."/>
            <person name="Shea T."/>
            <person name="Wortman J."/>
            <person name="Nusbaum C."/>
            <person name="Birren B."/>
        </authorList>
    </citation>
    <scope>NUCLEOTIDE SEQUENCE [LARGE SCALE GENOMIC DNA]</scope>
    <source>
        <strain evidence="2 3">4EA1</strain>
    </source>
</reference>
<organism evidence="2 3">
    <name type="scientific">Enterococcus durans</name>
    <dbReference type="NCBI Taxonomy" id="53345"/>
    <lineage>
        <taxon>Bacteria</taxon>
        <taxon>Bacillati</taxon>
        <taxon>Bacillota</taxon>
        <taxon>Bacilli</taxon>
        <taxon>Lactobacillales</taxon>
        <taxon>Enterococcaceae</taxon>
        <taxon>Enterococcus</taxon>
    </lineage>
</organism>
<evidence type="ECO:0000313" key="3">
    <source>
        <dbReference type="Proteomes" id="UP000252797"/>
    </source>
</evidence>
<sequence>MKREKIGIGVKLSVYLFVLFGIRYVTNTFMIGIAYAFATLFMLYDIYTTIRDVKGLKKHGS</sequence>
<dbReference type="RefSeq" id="WP_113845529.1">
    <property type="nucleotide sequence ID" value="NZ_CAXUDG010000012.1"/>
</dbReference>
<dbReference type="AlphaFoldDB" id="A0A367CFY1"/>
<keyword evidence="1" id="KW-1133">Transmembrane helix</keyword>
<feature type="transmembrane region" description="Helical" evidence="1">
    <location>
        <begin position="12"/>
        <end position="38"/>
    </location>
</feature>
<protein>
    <submittedName>
        <fullName evidence="2">Uncharacterized protein</fullName>
    </submittedName>
</protein>